<dbReference type="RefSeq" id="WP_144993515.1">
    <property type="nucleotide sequence ID" value="NZ_CP036281.1"/>
</dbReference>
<feature type="domain" description="Glucose/Sorbosone dehydrogenase" evidence="2">
    <location>
        <begin position="44"/>
        <end position="381"/>
    </location>
</feature>
<dbReference type="InterPro" id="IPR012938">
    <property type="entry name" value="Glc/Sorbosone_DH"/>
</dbReference>
<dbReference type="KEGG" id="plon:Pla110_08500"/>
<gene>
    <name evidence="3" type="primary">gdhB_1</name>
    <name evidence="3" type="ORF">Pla110_08500</name>
</gene>
<dbReference type="InterPro" id="IPR011042">
    <property type="entry name" value="6-blade_b-propeller_TolB-like"/>
</dbReference>
<dbReference type="Pfam" id="PF07995">
    <property type="entry name" value="GSDH"/>
    <property type="match status" value="1"/>
</dbReference>
<dbReference type="PANTHER" id="PTHR19328:SF75">
    <property type="entry name" value="ALDOSE SUGAR DEHYDROGENASE YLII"/>
    <property type="match status" value="1"/>
</dbReference>
<evidence type="ECO:0000256" key="1">
    <source>
        <dbReference type="SAM" id="SignalP"/>
    </source>
</evidence>
<dbReference type="AlphaFoldDB" id="A0A518CIT2"/>
<keyword evidence="1" id="KW-0732">Signal</keyword>
<keyword evidence="4" id="KW-1185">Reference proteome</keyword>
<evidence type="ECO:0000259" key="2">
    <source>
        <dbReference type="Pfam" id="PF07995"/>
    </source>
</evidence>
<evidence type="ECO:0000313" key="4">
    <source>
        <dbReference type="Proteomes" id="UP000317178"/>
    </source>
</evidence>
<proteinExistence type="predicted"/>
<feature type="chain" id="PRO_5021978590" evidence="1">
    <location>
        <begin position="23"/>
        <end position="393"/>
    </location>
</feature>
<sequence length="393" mass="43972" precursor="true">MKLLSTCFALLTLVLGMGTMNAAEIDTTPLAIKPVRVFSEIMVDRPIVVTYANDGTDRVFVASQKGKIHVFENDADVEEDDIFFDLTSKVVYNDDKNEEGLLGFAFHPNYKETGEIFIYYTTTDAPNTSVISKFKVSADDPGKIDPASEVEIWRLPQPYWNHNGGTIAFGPDGYLYIGLGDGGKGGDPHKNGQNLGTWLGSILRIDVDKTSGKKEYSIPKDNPFINTNGAKPEIYAYGLRNVWRLAFDRKTGVCWAGDVGQNLWEEIDIIVKGGNYGWNDREGMHQYENSGVDANDEMIEPIWEYHHDIGKSITGGLVYRGTKLPELEGAYIYADYVTGKIWALWYDFDKKEVVANREIQSENLPIMSFGDDAAGEIYFTTPFGAMYTFEKAE</sequence>
<dbReference type="EMBL" id="CP036281">
    <property type="protein sequence ID" value="QDU79145.1"/>
    <property type="molecule type" value="Genomic_DNA"/>
</dbReference>
<organism evidence="3 4">
    <name type="scientific">Polystyrenella longa</name>
    <dbReference type="NCBI Taxonomy" id="2528007"/>
    <lineage>
        <taxon>Bacteria</taxon>
        <taxon>Pseudomonadati</taxon>
        <taxon>Planctomycetota</taxon>
        <taxon>Planctomycetia</taxon>
        <taxon>Planctomycetales</taxon>
        <taxon>Planctomycetaceae</taxon>
        <taxon>Polystyrenella</taxon>
    </lineage>
</organism>
<dbReference type="PANTHER" id="PTHR19328">
    <property type="entry name" value="HEDGEHOG-INTERACTING PROTEIN"/>
    <property type="match status" value="1"/>
</dbReference>
<dbReference type="InterPro" id="IPR011041">
    <property type="entry name" value="Quinoprot_gluc/sorb_DH_b-prop"/>
</dbReference>
<dbReference type="SUPFAM" id="SSF50952">
    <property type="entry name" value="Soluble quinoprotein glucose dehydrogenase"/>
    <property type="match status" value="1"/>
</dbReference>
<keyword evidence="3" id="KW-0560">Oxidoreductase</keyword>
<dbReference type="Proteomes" id="UP000317178">
    <property type="component" value="Chromosome"/>
</dbReference>
<name>A0A518CIT2_9PLAN</name>
<protein>
    <submittedName>
        <fullName evidence="3">Quinoprotein glucose dehydrogenase B</fullName>
        <ecNumber evidence="3">1.1.5.2</ecNumber>
    </submittedName>
</protein>
<reference evidence="3 4" key="1">
    <citation type="submission" date="2019-02" db="EMBL/GenBank/DDBJ databases">
        <title>Deep-cultivation of Planctomycetes and their phenomic and genomic characterization uncovers novel biology.</title>
        <authorList>
            <person name="Wiegand S."/>
            <person name="Jogler M."/>
            <person name="Boedeker C."/>
            <person name="Pinto D."/>
            <person name="Vollmers J."/>
            <person name="Rivas-Marin E."/>
            <person name="Kohn T."/>
            <person name="Peeters S.H."/>
            <person name="Heuer A."/>
            <person name="Rast P."/>
            <person name="Oberbeckmann S."/>
            <person name="Bunk B."/>
            <person name="Jeske O."/>
            <person name="Meyerdierks A."/>
            <person name="Storesund J.E."/>
            <person name="Kallscheuer N."/>
            <person name="Luecker S."/>
            <person name="Lage O.M."/>
            <person name="Pohl T."/>
            <person name="Merkel B.J."/>
            <person name="Hornburger P."/>
            <person name="Mueller R.-W."/>
            <person name="Bruemmer F."/>
            <person name="Labrenz M."/>
            <person name="Spormann A.M."/>
            <person name="Op den Camp H."/>
            <person name="Overmann J."/>
            <person name="Amann R."/>
            <person name="Jetten M.S.M."/>
            <person name="Mascher T."/>
            <person name="Medema M.H."/>
            <person name="Devos D.P."/>
            <person name="Kaster A.-K."/>
            <person name="Ovreas L."/>
            <person name="Rohde M."/>
            <person name="Galperin M.Y."/>
            <person name="Jogler C."/>
        </authorList>
    </citation>
    <scope>NUCLEOTIDE SEQUENCE [LARGE SCALE GENOMIC DNA]</scope>
    <source>
        <strain evidence="3 4">Pla110</strain>
    </source>
</reference>
<dbReference type="GO" id="GO:0008876">
    <property type="term" value="F:quinoprotein glucose dehydrogenase activity"/>
    <property type="evidence" value="ECO:0007669"/>
    <property type="project" value="UniProtKB-EC"/>
</dbReference>
<accession>A0A518CIT2</accession>
<dbReference type="EC" id="1.1.5.2" evidence="3"/>
<feature type="signal peptide" evidence="1">
    <location>
        <begin position="1"/>
        <end position="22"/>
    </location>
</feature>
<dbReference type="Gene3D" id="2.120.10.30">
    <property type="entry name" value="TolB, C-terminal domain"/>
    <property type="match status" value="1"/>
</dbReference>
<evidence type="ECO:0000313" key="3">
    <source>
        <dbReference type="EMBL" id="QDU79145.1"/>
    </source>
</evidence>
<dbReference type="OrthoDB" id="9770043at2"/>